<evidence type="ECO:0000313" key="2">
    <source>
        <dbReference type="Proteomes" id="UP000593572"/>
    </source>
</evidence>
<sequence length="73" mass="8459">RDRVQHSVDAALRNGKEIESDVDKWLSAVDPKTLEQVEKVMQDEEKAKKKRSVGLCPNFWTRYKLSLKAEEEA</sequence>
<dbReference type="AlphaFoldDB" id="A0A7J8NF58"/>
<proteinExistence type="predicted"/>
<feature type="non-terminal residue" evidence="1">
    <location>
        <position position="1"/>
    </location>
</feature>
<accession>A0A7J8NF58</accession>
<evidence type="ECO:0000313" key="1">
    <source>
        <dbReference type="EMBL" id="MBA0575536.1"/>
    </source>
</evidence>
<comment type="caution">
    <text evidence="1">The sequence shown here is derived from an EMBL/GenBank/DDBJ whole genome shotgun (WGS) entry which is preliminary data.</text>
</comment>
<gene>
    <name evidence="1" type="ORF">Golob_025021</name>
</gene>
<feature type="non-terminal residue" evidence="1">
    <location>
        <position position="73"/>
    </location>
</feature>
<name>A0A7J8NF58_9ROSI</name>
<dbReference type="EMBL" id="JABEZX010208863">
    <property type="protein sequence ID" value="MBA0575536.1"/>
    <property type="molecule type" value="Genomic_DNA"/>
</dbReference>
<dbReference type="Proteomes" id="UP000593572">
    <property type="component" value="Unassembled WGS sequence"/>
</dbReference>
<organism evidence="1 2">
    <name type="scientific">Gossypium lobatum</name>
    <dbReference type="NCBI Taxonomy" id="34289"/>
    <lineage>
        <taxon>Eukaryota</taxon>
        <taxon>Viridiplantae</taxon>
        <taxon>Streptophyta</taxon>
        <taxon>Embryophyta</taxon>
        <taxon>Tracheophyta</taxon>
        <taxon>Spermatophyta</taxon>
        <taxon>Magnoliopsida</taxon>
        <taxon>eudicotyledons</taxon>
        <taxon>Gunneridae</taxon>
        <taxon>Pentapetalae</taxon>
        <taxon>rosids</taxon>
        <taxon>malvids</taxon>
        <taxon>Malvales</taxon>
        <taxon>Malvaceae</taxon>
        <taxon>Malvoideae</taxon>
        <taxon>Gossypium</taxon>
    </lineage>
</organism>
<keyword evidence="2" id="KW-1185">Reference proteome</keyword>
<reference evidence="1 2" key="1">
    <citation type="journal article" date="2019" name="Genome Biol. Evol.">
        <title>Insights into the evolution of the New World diploid cottons (Gossypium, subgenus Houzingenia) based on genome sequencing.</title>
        <authorList>
            <person name="Grover C.E."/>
            <person name="Arick M.A. 2nd"/>
            <person name="Thrash A."/>
            <person name="Conover J.L."/>
            <person name="Sanders W.S."/>
            <person name="Peterson D.G."/>
            <person name="Frelichowski J.E."/>
            <person name="Scheffler J.A."/>
            <person name="Scheffler B.E."/>
            <person name="Wendel J.F."/>
        </authorList>
    </citation>
    <scope>NUCLEOTIDE SEQUENCE [LARGE SCALE GENOMIC DNA]</scope>
    <source>
        <strain evidence="1">157</strain>
        <tissue evidence="1">Leaf</tissue>
    </source>
</reference>
<protein>
    <submittedName>
        <fullName evidence="1">Uncharacterized protein</fullName>
    </submittedName>
</protein>